<feature type="domain" description="EamA" evidence="7">
    <location>
        <begin position="184"/>
        <end position="322"/>
    </location>
</feature>
<dbReference type="InterPro" id="IPR000620">
    <property type="entry name" value="EamA_dom"/>
</dbReference>
<evidence type="ECO:0000256" key="5">
    <source>
        <dbReference type="ARBA" id="ARBA00023136"/>
    </source>
</evidence>
<feature type="transmembrane region" description="Helical" evidence="6">
    <location>
        <begin position="214"/>
        <end position="236"/>
    </location>
</feature>
<feature type="transmembrane region" description="Helical" evidence="6">
    <location>
        <begin position="40"/>
        <end position="62"/>
    </location>
</feature>
<feature type="transmembrane region" description="Helical" evidence="6">
    <location>
        <begin position="248"/>
        <end position="267"/>
    </location>
</feature>
<keyword evidence="9" id="KW-1185">Reference proteome</keyword>
<dbReference type="Pfam" id="PF00892">
    <property type="entry name" value="EamA"/>
    <property type="match status" value="2"/>
</dbReference>
<comment type="subcellular location">
    <subcellularLocation>
        <location evidence="1 6">Membrane</location>
        <topology evidence="1 6">Multi-pass membrane protein</topology>
    </subcellularLocation>
</comment>
<sequence length="357" mass="38881">MSFWEVMSKMKPYMAMILLQIGYAGMYIISLASLKHGMNHYVLVVYRNIIAAAVIAPFALWFERRDRPKMTFRIFLKIAALGLLEPVLDQNFYYMGANATSAGFASAMFNILPAITFIMAIILRMEKVTMKNASSQAKVLGTVVTVAGALLMILYKGPMVKFPWTKGTGHHSTTANQNAGNWLKGTFLLLGSCFCWSGFFILQSNTLETYTAELSLTTLICLFGAMESSVVALVMARGGKPWSIGFDTRLFTAAYSGVVCSGIAYYVQGLVIKERGPVFVTAFNPLCMIITALLGTVILAEVITLGRVIGAVIIVTGLYAVLWGKSKDHSAKAKESTIDEKGGLVQLPITTVNVGKV</sequence>
<evidence type="ECO:0000259" key="7">
    <source>
        <dbReference type="Pfam" id="PF00892"/>
    </source>
</evidence>
<evidence type="ECO:0000256" key="3">
    <source>
        <dbReference type="ARBA" id="ARBA00022692"/>
    </source>
</evidence>
<dbReference type="OrthoDB" id="1728340at2759"/>
<evidence type="ECO:0000256" key="2">
    <source>
        <dbReference type="ARBA" id="ARBA00007635"/>
    </source>
</evidence>
<protein>
    <recommendedName>
        <fullName evidence="6">WAT1-related protein</fullName>
    </recommendedName>
</protein>
<feature type="transmembrane region" description="Helical" evidence="6">
    <location>
        <begin position="305"/>
        <end position="324"/>
    </location>
</feature>
<keyword evidence="4 6" id="KW-1133">Transmembrane helix</keyword>
<evidence type="ECO:0000256" key="1">
    <source>
        <dbReference type="ARBA" id="ARBA00004141"/>
    </source>
</evidence>
<gene>
    <name evidence="8" type="ORF">J5N97_002853</name>
</gene>
<dbReference type="Proteomes" id="UP001085076">
    <property type="component" value="Miscellaneous, Linkage group lg01"/>
</dbReference>
<dbReference type="InterPro" id="IPR037185">
    <property type="entry name" value="EmrE-like"/>
</dbReference>
<keyword evidence="3 6" id="KW-0812">Transmembrane</keyword>
<evidence type="ECO:0000313" key="9">
    <source>
        <dbReference type="Proteomes" id="UP001085076"/>
    </source>
</evidence>
<evidence type="ECO:0000256" key="4">
    <source>
        <dbReference type="ARBA" id="ARBA00022989"/>
    </source>
</evidence>
<comment type="similarity">
    <text evidence="2 6">Belongs to the drug/metabolite transporter (DMT) superfamily. Plant drug/metabolite exporter (P-DME) (TC 2.A.7.4) family.</text>
</comment>
<dbReference type="EMBL" id="JAGGNH010000001">
    <property type="protein sequence ID" value="KAJ0984497.1"/>
    <property type="molecule type" value="Genomic_DNA"/>
</dbReference>
<comment type="caution">
    <text evidence="8">The sequence shown here is derived from an EMBL/GenBank/DDBJ whole genome shotgun (WGS) entry which is preliminary data.</text>
</comment>
<feature type="transmembrane region" description="Helical" evidence="6">
    <location>
        <begin position="137"/>
        <end position="155"/>
    </location>
</feature>
<feature type="transmembrane region" description="Helical" evidence="6">
    <location>
        <begin position="182"/>
        <end position="202"/>
    </location>
</feature>
<evidence type="ECO:0000313" key="8">
    <source>
        <dbReference type="EMBL" id="KAJ0984497.1"/>
    </source>
</evidence>
<dbReference type="SUPFAM" id="SSF103481">
    <property type="entry name" value="Multidrug resistance efflux transporter EmrE"/>
    <property type="match status" value="2"/>
</dbReference>
<proteinExistence type="inferred from homology"/>
<dbReference type="InterPro" id="IPR030184">
    <property type="entry name" value="WAT1-related"/>
</dbReference>
<keyword evidence="5 6" id="KW-0472">Membrane</keyword>
<feature type="transmembrane region" description="Helical" evidence="6">
    <location>
        <begin position="102"/>
        <end position="125"/>
    </location>
</feature>
<name>A0A9D5HQR6_9LILI</name>
<dbReference type="GO" id="GO:0022857">
    <property type="term" value="F:transmembrane transporter activity"/>
    <property type="evidence" value="ECO:0007669"/>
    <property type="project" value="InterPro"/>
</dbReference>
<accession>A0A9D5HQR6</accession>
<dbReference type="AlphaFoldDB" id="A0A9D5HQR6"/>
<reference evidence="8" key="1">
    <citation type="submission" date="2021-03" db="EMBL/GenBank/DDBJ databases">
        <authorList>
            <person name="Li Z."/>
            <person name="Yang C."/>
        </authorList>
    </citation>
    <scope>NUCLEOTIDE SEQUENCE</scope>
    <source>
        <strain evidence="8">Dzin_1.0</strain>
        <tissue evidence="8">Leaf</tissue>
    </source>
</reference>
<feature type="transmembrane region" description="Helical" evidence="6">
    <location>
        <begin position="279"/>
        <end position="299"/>
    </location>
</feature>
<organism evidence="8 9">
    <name type="scientific">Dioscorea zingiberensis</name>
    <dbReference type="NCBI Taxonomy" id="325984"/>
    <lineage>
        <taxon>Eukaryota</taxon>
        <taxon>Viridiplantae</taxon>
        <taxon>Streptophyta</taxon>
        <taxon>Embryophyta</taxon>
        <taxon>Tracheophyta</taxon>
        <taxon>Spermatophyta</taxon>
        <taxon>Magnoliopsida</taxon>
        <taxon>Liliopsida</taxon>
        <taxon>Dioscoreales</taxon>
        <taxon>Dioscoreaceae</taxon>
        <taxon>Dioscorea</taxon>
    </lineage>
</organism>
<feature type="transmembrane region" description="Helical" evidence="6">
    <location>
        <begin position="12"/>
        <end position="34"/>
    </location>
</feature>
<dbReference type="GO" id="GO:0016020">
    <property type="term" value="C:membrane"/>
    <property type="evidence" value="ECO:0007669"/>
    <property type="project" value="UniProtKB-SubCell"/>
</dbReference>
<dbReference type="PANTHER" id="PTHR31218">
    <property type="entry name" value="WAT1-RELATED PROTEIN"/>
    <property type="match status" value="1"/>
</dbReference>
<feature type="domain" description="EamA" evidence="7">
    <location>
        <begin position="13"/>
        <end position="153"/>
    </location>
</feature>
<reference evidence="8" key="2">
    <citation type="journal article" date="2022" name="Hortic Res">
        <title>The genome of Dioscorea zingiberensis sheds light on the biosynthesis, origin and evolution of the medicinally important diosgenin saponins.</title>
        <authorList>
            <person name="Li Y."/>
            <person name="Tan C."/>
            <person name="Li Z."/>
            <person name="Guo J."/>
            <person name="Li S."/>
            <person name="Chen X."/>
            <person name="Wang C."/>
            <person name="Dai X."/>
            <person name="Yang H."/>
            <person name="Song W."/>
            <person name="Hou L."/>
            <person name="Xu J."/>
            <person name="Tong Z."/>
            <person name="Xu A."/>
            <person name="Yuan X."/>
            <person name="Wang W."/>
            <person name="Yang Q."/>
            <person name="Chen L."/>
            <person name="Sun Z."/>
            <person name="Wang K."/>
            <person name="Pan B."/>
            <person name="Chen J."/>
            <person name="Bao Y."/>
            <person name="Liu F."/>
            <person name="Qi X."/>
            <person name="Gang D.R."/>
            <person name="Wen J."/>
            <person name="Li J."/>
        </authorList>
    </citation>
    <scope>NUCLEOTIDE SEQUENCE</scope>
    <source>
        <strain evidence="8">Dzin_1.0</strain>
    </source>
</reference>
<evidence type="ECO:0000256" key="6">
    <source>
        <dbReference type="RuleBase" id="RU363077"/>
    </source>
</evidence>